<evidence type="ECO:0000256" key="3">
    <source>
        <dbReference type="SAM" id="SignalP"/>
    </source>
</evidence>
<feature type="compositionally biased region" description="Basic and acidic residues" evidence="1">
    <location>
        <begin position="209"/>
        <end position="231"/>
    </location>
</feature>
<evidence type="ECO:0000256" key="1">
    <source>
        <dbReference type="SAM" id="MobiDB-lite"/>
    </source>
</evidence>
<dbReference type="InterPro" id="IPR006311">
    <property type="entry name" value="TAT_signal"/>
</dbReference>
<evidence type="ECO:0008006" key="6">
    <source>
        <dbReference type="Google" id="ProtNLM"/>
    </source>
</evidence>
<dbReference type="EMBL" id="JAYMFH010000001">
    <property type="protein sequence ID" value="MEC4293802.1"/>
    <property type="molecule type" value="Genomic_DNA"/>
</dbReference>
<feature type="signal peptide" evidence="3">
    <location>
        <begin position="1"/>
        <end position="31"/>
    </location>
</feature>
<gene>
    <name evidence="4" type="ORF">VJ920_00575</name>
</gene>
<evidence type="ECO:0000256" key="2">
    <source>
        <dbReference type="SAM" id="Phobius"/>
    </source>
</evidence>
<keyword evidence="2" id="KW-1133">Transmembrane helix</keyword>
<dbReference type="Proteomes" id="UP001343724">
    <property type="component" value="Unassembled WGS sequence"/>
</dbReference>
<feature type="chain" id="PRO_5045372802" description="LPXTG cell wall anchor domain-containing protein" evidence="3">
    <location>
        <begin position="32"/>
        <end position="277"/>
    </location>
</feature>
<name>A0ABU6IVF2_9ACTN</name>
<organism evidence="4 5">
    <name type="scientific">Adlercreutzia shanghongiae</name>
    <dbReference type="NCBI Taxonomy" id="3111773"/>
    <lineage>
        <taxon>Bacteria</taxon>
        <taxon>Bacillati</taxon>
        <taxon>Actinomycetota</taxon>
        <taxon>Coriobacteriia</taxon>
        <taxon>Eggerthellales</taxon>
        <taxon>Eggerthellaceae</taxon>
        <taxon>Adlercreutzia</taxon>
    </lineage>
</organism>
<keyword evidence="2" id="KW-0812">Transmembrane</keyword>
<evidence type="ECO:0000313" key="4">
    <source>
        <dbReference type="EMBL" id="MEC4293802.1"/>
    </source>
</evidence>
<keyword evidence="3" id="KW-0732">Signal</keyword>
<keyword evidence="2" id="KW-0472">Membrane</keyword>
<dbReference type="RefSeq" id="WP_326454128.1">
    <property type="nucleotide sequence ID" value="NZ_JAYMFH010000001.1"/>
</dbReference>
<protein>
    <recommendedName>
        <fullName evidence="6">LPXTG cell wall anchor domain-containing protein</fullName>
    </recommendedName>
</protein>
<accession>A0ABU6IVF2</accession>
<keyword evidence="5" id="KW-1185">Reference proteome</keyword>
<feature type="transmembrane region" description="Helical" evidence="2">
    <location>
        <begin position="242"/>
        <end position="264"/>
    </location>
</feature>
<reference evidence="4 5" key="1">
    <citation type="submission" date="2024-01" db="EMBL/GenBank/DDBJ databases">
        <title>novel species in genus Adlercreutzia.</title>
        <authorList>
            <person name="Liu X."/>
        </authorList>
    </citation>
    <scope>NUCLEOTIDE SEQUENCE [LARGE SCALE GENOMIC DNA]</scope>
    <source>
        <strain evidence="4 5">R22</strain>
    </source>
</reference>
<evidence type="ECO:0000313" key="5">
    <source>
        <dbReference type="Proteomes" id="UP001343724"/>
    </source>
</evidence>
<feature type="region of interest" description="Disordered" evidence="1">
    <location>
        <begin position="194"/>
        <end position="231"/>
    </location>
</feature>
<sequence>MTTTMRRAFAALAAIALALTCVAITATPAFAKTYAEDWTVEFTGDKMIDNNSANITKTIAGLQPGDSAQFSITLKESASTAADWYMRNEVLATMEETFEKVNASGGSYSYRLTFITPAGEKKVILTNDVVSGDANTGSTEGLKDATSGTTEWFFLDTLAAGAKASMQLDVALDGETHGNTYFDSEAVIKLSFAAEPTDEPGTSGSGDPQDPKDEKKSDKDDSKKDSDKKPSLLERLAQTGDMLPIGIIAIVVIVAGAVLVVAAVRRRKNEIEEGETR</sequence>
<dbReference type="PROSITE" id="PS51318">
    <property type="entry name" value="TAT"/>
    <property type="match status" value="1"/>
</dbReference>
<comment type="caution">
    <text evidence="4">The sequence shown here is derived from an EMBL/GenBank/DDBJ whole genome shotgun (WGS) entry which is preliminary data.</text>
</comment>
<proteinExistence type="predicted"/>